<dbReference type="InterPro" id="IPR025158">
    <property type="entry name" value="Mg_chelat-rel_C"/>
</dbReference>
<dbReference type="Pfam" id="PF01078">
    <property type="entry name" value="Mg_chelatase"/>
    <property type="match status" value="1"/>
</dbReference>
<gene>
    <name evidence="3" type="ORF">DBT_0384</name>
</gene>
<dbReference type="InterPro" id="IPR000523">
    <property type="entry name" value="Mg_chelatse_chII-like_cat_dom"/>
</dbReference>
<dbReference type="Proteomes" id="UP000093080">
    <property type="component" value="Unassembled WGS sequence"/>
</dbReference>
<dbReference type="Pfam" id="PF13335">
    <property type="entry name" value="Mg_chelatase_C"/>
    <property type="match status" value="1"/>
</dbReference>
<accession>A0A1B9F9H4</accession>
<evidence type="ECO:0000313" key="3">
    <source>
        <dbReference type="EMBL" id="OCC16566.1"/>
    </source>
</evidence>
<dbReference type="InterPro" id="IPR004482">
    <property type="entry name" value="Mg_chelat-rel"/>
</dbReference>
<dbReference type="SUPFAM" id="SSF54211">
    <property type="entry name" value="Ribosomal protein S5 domain 2-like"/>
    <property type="match status" value="1"/>
</dbReference>
<dbReference type="InterPro" id="IPR027417">
    <property type="entry name" value="P-loop_NTPase"/>
</dbReference>
<dbReference type="InterPro" id="IPR003593">
    <property type="entry name" value="AAA+_ATPase"/>
</dbReference>
<dbReference type="PATRIC" id="fig|1156395.6.peg.387"/>
<dbReference type="SUPFAM" id="SSF52540">
    <property type="entry name" value="P-loop containing nucleoside triphosphate hydrolases"/>
    <property type="match status" value="1"/>
</dbReference>
<dbReference type="InterPro" id="IPR020568">
    <property type="entry name" value="Ribosomal_Su5_D2-typ_SF"/>
</dbReference>
<dbReference type="Gene3D" id="3.40.50.300">
    <property type="entry name" value="P-loop containing nucleotide triphosphate hydrolases"/>
    <property type="match status" value="1"/>
</dbReference>
<dbReference type="OrthoDB" id="9813147at2"/>
<dbReference type="EMBL" id="MAGO01000001">
    <property type="protein sequence ID" value="OCC16566.1"/>
    <property type="molecule type" value="Genomic_DNA"/>
</dbReference>
<dbReference type="SMART" id="SM00382">
    <property type="entry name" value="AAA"/>
    <property type="match status" value="1"/>
</dbReference>
<comment type="similarity">
    <text evidence="1">Belongs to the Mg-chelatase subunits D/I family. ComM subfamily.</text>
</comment>
<comment type="caution">
    <text evidence="3">The sequence shown here is derived from an EMBL/GenBank/DDBJ whole genome shotgun (WGS) entry which is preliminary data.</text>
</comment>
<dbReference type="Pfam" id="PF13541">
    <property type="entry name" value="ChlI"/>
    <property type="match status" value="1"/>
</dbReference>
<dbReference type="AlphaFoldDB" id="A0A1B9F9H4"/>
<dbReference type="GO" id="GO:0005524">
    <property type="term" value="F:ATP binding"/>
    <property type="evidence" value="ECO:0007669"/>
    <property type="project" value="InterPro"/>
</dbReference>
<dbReference type="RefSeq" id="WP_067615810.1">
    <property type="nucleotide sequence ID" value="NZ_MAGO01000001.1"/>
</dbReference>
<dbReference type="PANTHER" id="PTHR32039:SF7">
    <property type="entry name" value="COMPETENCE PROTEIN COMM"/>
    <property type="match status" value="1"/>
</dbReference>
<keyword evidence="4" id="KW-1185">Reference proteome</keyword>
<name>A0A1B9F9H4_9BACT</name>
<dbReference type="InterPro" id="IPR045006">
    <property type="entry name" value="CHLI-like"/>
</dbReference>
<evidence type="ECO:0000313" key="4">
    <source>
        <dbReference type="Proteomes" id="UP000093080"/>
    </source>
</evidence>
<protein>
    <submittedName>
        <fullName evidence="3">ComM-related protein</fullName>
    </submittedName>
</protein>
<organism evidence="3 4">
    <name type="scientific">Dissulfuribacter thermophilus</name>
    <dbReference type="NCBI Taxonomy" id="1156395"/>
    <lineage>
        <taxon>Bacteria</taxon>
        <taxon>Pseudomonadati</taxon>
        <taxon>Thermodesulfobacteriota</taxon>
        <taxon>Dissulfuribacteria</taxon>
        <taxon>Dissulfuribacterales</taxon>
        <taxon>Dissulfuribacteraceae</taxon>
        <taxon>Dissulfuribacter</taxon>
    </lineage>
</organism>
<dbReference type="NCBIfam" id="TIGR00368">
    <property type="entry name" value="YifB family Mg chelatase-like AAA ATPase"/>
    <property type="match status" value="1"/>
</dbReference>
<proteinExistence type="inferred from homology"/>
<feature type="domain" description="AAA+ ATPase" evidence="2">
    <location>
        <begin position="213"/>
        <end position="396"/>
    </location>
</feature>
<dbReference type="InterPro" id="IPR014721">
    <property type="entry name" value="Ribsml_uS5_D2-typ_fold_subgr"/>
</dbReference>
<dbReference type="PANTHER" id="PTHR32039">
    <property type="entry name" value="MAGNESIUM-CHELATASE SUBUNIT CHLI"/>
    <property type="match status" value="1"/>
</dbReference>
<dbReference type="Gene3D" id="3.30.230.10">
    <property type="match status" value="1"/>
</dbReference>
<evidence type="ECO:0000259" key="2">
    <source>
        <dbReference type="SMART" id="SM00382"/>
    </source>
</evidence>
<dbReference type="STRING" id="1156395.DBT_0384"/>
<sequence>MLAQIKSSVLTGITAHPILVEVDVAHGLPGFHIVGLPEGAVKESRERVRSAIKNSGYEFPTKRITVNLAPADIKKEGAGLDLPIAIAILCCTGLLQEERLKGTIFLGELSLDGSLRKTRGVLPIALGAREWGVEEIVVPLENGSEGAIVEGLWVRGAQHLAEIVRHFRGEAEIEPQIVNLDELFTKKGRYPYDFSEVIGQDHAKRALEIAAAGGHNCLLSGPPGSGKTMLAKRVPTILPKMTLDEALETTSIHSVAGILPSDVPLITERPFCSPHHTISDAGLVGGGQNPRPGQVSLAHNGVLFLDELPEFRKNVLEALRQPMEDGVVTISRVQSSVVYPARFTLVAAQNLCPCGRLGDPRGGCLCTQAQILKYQSKASGPLLDRIDLHIEVPQVPFEDLKESGQTETSEKMRERVEAARSIQQRRFRGTNIFSNSRMGPREIEEFCNLNNDDMTFLETAVSKLGLSARAYHKILKVARTIADLDDSNDIKRSHLGEAMQYRSYGDTRFWQ</sequence>
<reference evidence="3 4" key="1">
    <citation type="submission" date="2016-06" db="EMBL/GenBank/DDBJ databases">
        <title>Respiratory ammonification of nitrate coupled to the oxidation of elemental sulfur in deep-sea autotrophic thermophilic bacteria.</title>
        <authorList>
            <person name="Slobodkina G.B."/>
            <person name="Mardanov A.V."/>
            <person name="Ravin N.V."/>
            <person name="Frolova A.A."/>
            <person name="Viryasiv M.B."/>
            <person name="Chernyh N.A."/>
            <person name="Bonch-Osmolovskaya E.A."/>
            <person name="Slobodkin A.I."/>
        </authorList>
    </citation>
    <scope>NUCLEOTIDE SEQUENCE [LARGE SCALE GENOMIC DNA]</scope>
    <source>
        <strain evidence="3 4">S69</strain>
    </source>
</reference>
<evidence type="ECO:0000256" key="1">
    <source>
        <dbReference type="ARBA" id="ARBA00006354"/>
    </source>
</evidence>